<keyword evidence="3" id="KW-1185">Reference proteome</keyword>
<dbReference type="EMBL" id="CM018046">
    <property type="protein sequence ID" value="KAA8525640.1"/>
    <property type="molecule type" value="Genomic_DNA"/>
</dbReference>
<evidence type="ECO:0000313" key="2">
    <source>
        <dbReference type="EMBL" id="KAA8525640.1"/>
    </source>
</evidence>
<dbReference type="Proteomes" id="UP000325577">
    <property type="component" value="Linkage Group LG3"/>
</dbReference>
<organism evidence="2 3">
    <name type="scientific">Nyssa sinensis</name>
    <dbReference type="NCBI Taxonomy" id="561372"/>
    <lineage>
        <taxon>Eukaryota</taxon>
        <taxon>Viridiplantae</taxon>
        <taxon>Streptophyta</taxon>
        <taxon>Embryophyta</taxon>
        <taxon>Tracheophyta</taxon>
        <taxon>Spermatophyta</taxon>
        <taxon>Magnoliopsida</taxon>
        <taxon>eudicotyledons</taxon>
        <taxon>Gunneridae</taxon>
        <taxon>Pentapetalae</taxon>
        <taxon>asterids</taxon>
        <taxon>Cornales</taxon>
        <taxon>Nyssaceae</taxon>
        <taxon>Nyssa</taxon>
    </lineage>
</organism>
<sequence length="100" mass="11340">MTNKKKPGRRGWKEKVENQVSKENQDLATDGKGGGEEKGIGVSVTKKPEEEDVDVKKRRRRRGRKKEEDVVAQKLIEIDDSVIAKKAQEVVKKLARVSEK</sequence>
<reference evidence="2 3" key="1">
    <citation type="submission" date="2019-09" db="EMBL/GenBank/DDBJ databases">
        <title>A chromosome-level genome assembly of the Chinese tupelo Nyssa sinensis.</title>
        <authorList>
            <person name="Yang X."/>
            <person name="Kang M."/>
            <person name="Yang Y."/>
            <person name="Xiong H."/>
            <person name="Wang M."/>
            <person name="Zhang Z."/>
            <person name="Wang Z."/>
            <person name="Wu H."/>
            <person name="Ma T."/>
            <person name="Liu J."/>
            <person name="Xi Z."/>
        </authorList>
    </citation>
    <scope>NUCLEOTIDE SEQUENCE [LARGE SCALE GENOMIC DNA]</scope>
    <source>
        <strain evidence="2">J267</strain>
        <tissue evidence="2">Leaf</tissue>
    </source>
</reference>
<evidence type="ECO:0000313" key="3">
    <source>
        <dbReference type="Proteomes" id="UP000325577"/>
    </source>
</evidence>
<accession>A0A5J5A593</accession>
<dbReference type="AlphaFoldDB" id="A0A5J5A593"/>
<gene>
    <name evidence="2" type="ORF">F0562_007478</name>
</gene>
<name>A0A5J5A593_9ASTE</name>
<evidence type="ECO:0000256" key="1">
    <source>
        <dbReference type="SAM" id="MobiDB-lite"/>
    </source>
</evidence>
<feature type="compositionally biased region" description="Basic residues" evidence="1">
    <location>
        <begin position="1"/>
        <end position="10"/>
    </location>
</feature>
<feature type="region of interest" description="Disordered" evidence="1">
    <location>
        <begin position="1"/>
        <end position="68"/>
    </location>
</feature>
<dbReference type="OrthoDB" id="377209at2759"/>
<protein>
    <submittedName>
        <fullName evidence="2">Uncharacterized protein</fullName>
    </submittedName>
</protein>
<proteinExistence type="predicted"/>